<dbReference type="GO" id="GO:0005886">
    <property type="term" value="C:plasma membrane"/>
    <property type="evidence" value="ECO:0007669"/>
    <property type="project" value="UniProtKB-SubCell"/>
</dbReference>
<keyword evidence="14" id="KW-1185">Reference proteome</keyword>
<evidence type="ECO:0000256" key="6">
    <source>
        <dbReference type="ARBA" id="ARBA00022989"/>
    </source>
</evidence>
<evidence type="ECO:0000256" key="7">
    <source>
        <dbReference type="ARBA" id="ARBA00023136"/>
    </source>
</evidence>
<evidence type="ECO:0000256" key="2">
    <source>
        <dbReference type="ARBA" id="ARBA00004651"/>
    </source>
</evidence>
<keyword evidence="6 10" id="KW-1133">Transmembrane helix</keyword>
<keyword evidence="8" id="KW-0975">Bacterial flagellum</keyword>
<evidence type="ECO:0000313" key="13">
    <source>
        <dbReference type="EMBL" id="SDL01382.1"/>
    </source>
</evidence>
<dbReference type="GO" id="GO:0009431">
    <property type="term" value="C:bacterial-type flagellum basal body, MS ring"/>
    <property type="evidence" value="ECO:0007669"/>
    <property type="project" value="InterPro"/>
</dbReference>
<evidence type="ECO:0000256" key="10">
    <source>
        <dbReference type="SAM" id="Phobius"/>
    </source>
</evidence>
<dbReference type="GO" id="GO:0003774">
    <property type="term" value="F:cytoskeletal motor activity"/>
    <property type="evidence" value="ECO:0007669"/>
    <property type="project" value="InterPro"/>
</dbReference>
<feature type="domain" description="Flagellar M-ring N-terminal" evidence="11">
    <location>
        <begin position="40"/>
        <end position="205"/>
    </location>
</feature>
<dbReference type="InterPro" id="IPR043427">
    <property type="entry name" value="YscJ/FliF"/>
</dbReference>
<dbReference type="InterPro" id="IPR000067">
    <property type="entry name" value="FlgMring_FliF"/>
</dbReference>
<dbReference type="RefSeq" id="WP_093162197.1">
    <property type="nucleotide sequence ID" value="NZ_FNEK01000064.1"/>
</dbReference>
<name>A0A1G9GL97_9RHOB</name>
<gene>
    <name evidence="13" type="ORF">SAMN04488026_10649</name>
</gene>
<feature type="transmembrane region" description="Helical" evidence="10">
    <location>
        <begin position="17"/>
        <end position="37"/>
    </location>
</feature>
<evidence type="ECO:0000259" key="12">
    <source>
        <dbReference type="Pfam" id="PF08345"/>
    </source>
</evidence>
<dbReference type="Gene3D" id="3.30.300.30">
    <property type="match status" value="1"/>
</dbReference>
<dbReference type="Proteomes" id="UP000199382">
    <property type="component" value="Unassembled WGS sequence"/>
</dbReference>
<dbReference type="PRINTS" id="PR01009">
    <property type="entry name" value="FLGMRINGFLIF"/>
</dbReference>
<dbReference type="AlphaFoldDB" id="A0A1G9GL97"/>
<dbReference type="STRING" id="571298.SAMN04488026_10649"/>
<organism evidence="13 14">
    <name type="scientific">Aliiruegeria lutimaris</name>
    <dbReference type="NCBI Taxonomy" id="571298"/>
    <lineage>
        <taxon>Bacteria</taxon>
        <taxon>Pseudomonadati</taxon>
        <taxon>Pseudomonadota</taxon>
        <taxon>Alphaproteobacteria</taxon>
        <taxon>Rhodobacterales</taxon>
        <taxon>Roseobacteraceae</taxon>
        <taxon>Aliiruegeria</taxon>
    </lineage>
</organism>
<evidence type="ECO:0000256" key="5">
    <source>
        <dbReference type="ARBA" id="ARBA00022692"/>
    </source>
</evidence>
<evidence type="ECO:0000256" key="9">
    <source>
        <dbReference type="SAM" id="MobiDB-lite"/>
    </source>
</evidence>
<keyword evidence="13" id="KW-0966">Cell projection</keyword>
<keyword evidence="13" id="KW-0969">Cilium</keyword>
<reference evidence="13 14" key="1">
    <citation type="submission" date="2016-10" db="EMBL/GenBank/DDBJ databases">
        <authorList>
            <person name="de Groot N.N."/>
        </authorList>
    </citation>
    <scope>NUCLEOTIDE SEQUENCE [LARGE SCALE GENOMIC DNA]</scope>
    <source>
        <strain evidence="13 14">DSM 25294</strain>
    </source>
</reference>
<dbReference type="EMBL" id="FNEK01000064">
    <property type="protein sequence ID" value="SDL01382.1"/>
    <property type="molecule type" value="Genomic_DNA"/>
</dbReference>
<keyword evidence="4" id="KW-1003">Cell membrane</keyword>
<comment type="similarity">
    <text evidence="3">Belongs to the FliF family.</text>
</comment>
<dbReference type="GO" id="GO:0071973">
    <property type="term" value="P:bacterial-type flagellum-dependent cell motility"/>
    <property type="evidence" value="ECO:0007669"/>
    <property type="project" value="InterPro"/>
</dbReference>
<sequence>MQNVLGVWSGLDTRRKFIVIFSKFAMFAAVLALSQMVSAKRLDLLYSGLEQHAAGDVVAALEQQGVVFEVRGNSIYVDATRRDELRMILAGQGLPSNGSAGYELLDNLSGFGTTSQMFDAAYWRAKEGELARTIVTSPQIKGARVHISTPPSSGFRRNQGATASVVVTPASAALTEANARALRFLVASAVPGLKPEQVSVIDGESGLVVGGEVSAAVNVDKRAAALKRNVERLLEARVGPGNAVVELSLEAVTERESVIERRFDPEGRVAISTETEERNSTSQGATGGAVTVASNLPDGSAGSGGSDQSSQDNETRERVNFELSETQREIVRVSGPT</sequence>
<proteinExistence type="inferred from homology"/>
<dbReference type="OrthoDB" id="9807026at2"/>
<keyword evidence="5 10" id="KW-0812">Transmembrane</keyword>
<dbReference type="NCBIfam" id="TIGR00206">
    <property type="entry name" value="fliF"/>
    <property type="match status" value="1"/>
</dbReference>
<comment type="subcellular location">
    <subcellularLocation>
        <location evidence="1">Bacterial flagellum basal body</location>
    </subcellularLocation>
    <subcellularLocation>
        <location evidence="2">Cell membrane</location>
        <topology evidence="2">Multi-pass membrane protein</topology>
    </subcellularLocation>
</comment>
<dbReference type="PANTHER" id="PTHR30046">
    <property type="entry name" value="FLAGELLAR M-RING PROTEIN"/>
    <property type="match status" value="1"/>
</dbReference>
<evidence type="ECO:0000256" key="3">
    <source>
        <dbReference type="ARBA" id="ARBA00007971"/>
    </source>
</evidence>
<accession>A0A1G9GL97</accession>
<keyword evidence="7 10" id="KW-0472">Membrane</keyword>
<dbReference type="InterPro" id="IPR006182">
    <property type="entry name" value="FliF_N_dom"/>
</dbReference>
<dbReference type="Pfam" id="PF08345">
    <property type="entry name" value="YscJ_FliF_C"/>
    <property type="match status" value="1"/>
</dbReference>
<dbReference type="Pfam" id="PF01514">
    <property type="entry name" value="YscJ_FliF"/>
    <property type="match status" value="1"/>
</dbReference>
<feature type="region of interest" description="Disordered" evidence="9">
    <location>
        <begin position="268"/>
        <end position="337"/>
    </location>
</feature>
<evidence type="ECO:0000256" key="4">
    <source>
        <dbReference type="ARBA" id="ARBA00022475"/>
    </source>
</evidence>
<keyword evidence="13" id="KW-0282">Flagellum</keyword>
<dbReference type="PANTHER" id="PTHR30046:SF0">
    <property type="entry name" value="FLAGELLAR M-RING PROTEIN"/>
    <property type="match status" value="1"/>
</dbReference>
<feature type="domain" description="Flagellar M-ring C-terminal" evidence="12">
    <location>
        <begin position="234"/>
        <end position="332"/>
    </location>
</feature>
<evidence type="ECO:0000259" key="11">
    <source>
        <dbReference type="Pfam" id="PF01514"/>
    </source>
</evidence>
<dbReference type="InterPro" id="IPR013556">
    <property type="entry name" value="Flag_M-ring_C"/>
</dbReference>
<evidence type="ECO:0000256" key="8">
    <source>
        <dbReference type="ARBA" id="ARBA00023143"/>
    </source>
</evidence>
<dbReference type="InterPro" id="IPR045851">
    <property type="entry name" value="AMP-bd_C_sf"/>
</dbReference>
<evidence type="ECO:0000256" key="1">
    <source>
        <dbReference type="ARBA" id="ARBA00004117"/>
    </source>
</evidence>
<protein>
    <submittedName>
        <fullName evidence="13">Flagellar basal-body M-ring protein/flagellar hook-basal body protein (FliF)</fullName>
    </submittedName>
</protein>
<feature type="compositionally biased region" description="Basic and acidic residues" evidence="9">
    <location>
        <begin position="313"/>
        <end position="331"/>
    </location>
</feature>
<evidence type="ECO:0000313" key="14">
    <source>
        <dbReference type="Proteomes" id="UP000199382"/>
    </source>
</evidence>